<evidence type="ECO:0000313" key="3">
    <source>
        <dbReference type="EMBL" id="KJV09515.1"/>
    </source>
</evidence>
<proteinExistence type="predicted"/>
<keyword evidence="4" id="KW-1185">Reference proteome</keyword>
<sequence length="137" mass="15771">MSSSYSIAQLTAEFDITPRAIRFYEDRGLITPRRNGNRRVYSPRDRVRLKLILRGKRLGLSLDEIREIIDMYDNETDAGEAQRAQLDLLLDKIRKRRQTLMAQKQDIDVLLDFMDRVEADCTEALIALGDGGKLSVK</sequence>
<dbReference type="Pfam" id="PF13411">
    <property type="entry name" value="MerR_1"/>
    <property type="match status" value="1"/>
</dbReference>
<accession>A0A0F3IRZ0</accession>
<dbReference type="GO" id="GO:0003700">
    <property type="term" value="F:DNA-binding transcription factor activity"/>
    <property type="evidence" value="ECO:0007669"/>
    <property type="project" value="InterPro"/>
</dbReference>
<protein>
    <submittedName>
        <fullName evidence="3">MerR family transcriptional regulator</fullName>
    </submittedName>
</protein>
<dbReference type="SMART" id="SM00422">
    <property type="entry name" value="HTH_MERR"/>
    <property type="match status" value="1"/>
</dbReference>
<evidence type="ECO:0000256" key="1">
    <source>
        <dbReference type="ARBA" id="ARBA00023125"/>
    </source>
</evidence>
<dbReference type="PANTHER" id="PTHR30204">
    <property type="entry name" value="REDOX-CYCLING DRUG-SENSING TRANSCRIPTIONAL ACTIVATOR SOXR"/>
    <property type="match status" value="1"/>
</dbReference>
<dbReference type="PROSITE" id="PS50937">
    <property type="entry name" value="HTH_MERR_2"/>
    <property type="match status" value="1"/>
</dbReference>
<dbReference type="InterPro" id="IPR009061">
    <property type="entry name" value="DNA-bd_dom_put_sf"/>
</dbReference>
<dbReference type="SUPFAM" id="SSF46955">
    <property type="entry name" value="Putative DNA-binding domain"/>
    <property type="match status" value="1"/>
</dbReference>
<name>A0A0F3IRZ0_9PROT</name>
<reference evidence="3 4" key="1">
    <citation type="submission" date="2015-03" db="EMBL/GenBank/DDBJ databases">
        <title>Draft genome sequence of Elstera litoralis.</title>
        <authorList>
            <person name="Rahalkar M.C."/>
            <person name="Dhakephalkar P.K."/>
            <person name="Pore S.D."/>
            <person name="Arora P."/>
            <person name="Kapse N.G."/>
            <person name="Pandit P.S."/>
        </authorList>
    </citation>
    <scope>NUCLEOTIDE SEQUENCE [LARGE SCALE GENOMIC DNA]</scope>
    <source>
        <strain evidence="3 4">Dia-1</strain>
    </source>
</reference>
<evidence type="ECO:0000313" key="4">
    <source>
        <dbReference type="Proteomes" id="UP000033774"/>
    </source>
</evidence>
<dbReference type="AlphaFoldDB" id="A0A0F3IRZ0"/>
<evidence type="ECO:0000259" key="2">
    <source>
        <dbReference type="PROSITE" id="PS50937"/>
    </source>
</evidence>
<dbReference type="InterPro" id="IPR000551">
    <property type="entry name" value="MerR-type_HTH_dom"/>
</dbReference>
<dbReference type="PANTHER" id="PTHR30204:SF58">
    <property type="entry name" value="HTH-TYPE TRANSCRIPTIONAL REGULATOR YFMP"/>
    <property type="match status" value="1"/>
</dbReference>
<dbReference type="PATRIC" id="fig|552518.3.peg.1661"/>
<dbReference type="OrthoDB" id="9803659at2"/>
<dbReference type="InterPro" id="IPR047057">
    <property type="entry name" value="MerR_fam"/>
</dbReference>
<organism evidence="3 4">
    <name type="scientific">Elstera litoralis</name>
    <dbReference type="NCBI Taxonomy" id="552518"/>
    <lineage>
        <taxon>Bacteria</taxon>
        <taxon>Pseudomonadati</taxon>
        <taxon>Pseudomonadota</taxon>
        <taxon>Alphaproteobacteria</taxon>
        <taxon>Rhodospirillales</taxon>
        <taxon>Rhodospirillaceae</taxon>
        <taxon>Elstera</taxon>
    </lineage>
</organism>
<dbReference type="GO" id="GO:0003677">
    <property type="term" value="F:DNA binding"/>
    <property type="evidence" value="ECO:0007669"/>
    <property type="project" value="UniProtKB-KW"/>
</dbReference>
<dbReference type="Proteomes" id="UP000033774">
    <property type="component" value="Unassembled WGS sequence"/>
</dbReference>
<dbReference type="RefSeq" id="WP_045775879.1">
    <property type="nucleotide sequence ID" value="NZ_LAJY01000268.1"/>
</dbReference>
<dbReference type="Gene3D" id="1.10.1660.10">
    <property type="match status" value="1"/>
</dbReference>
<comment type="caution">
    <text evidence="3">The sequence shown here is derived from an EMBL/GenBank/DDBJ whole genome shotgun (WGS) entry which is preliminary data.</text>
</comment>
<gene>
    <name evidence="3" type="ORF">VZ95_10995</name>
</gene>
<dbReference type="CDD" id="cd04776">
    <property type="entry name" value="HTH_GnyR"/>
    <property type="match status" value="1"/>
</dbReference>
<dbReference type="EMBL" id="LAJY01000268">
    <property type="protein sequence ID" value="KJV09515.1"/>
    <property type="molecule type" value="Genomic_DNA"/>
</dbReference>
<keyword evidence="1" id="KW-0238">DNA-binding</keyword>
<feature type="domain" description="HTH merR-type" evidence="2">
    <location>
        <begin position="4"/>
        <end position="71"/>
    </location>
</feature>